<gene>
    <name evidence="2" type="ORF">PBAH0796_LOCUS20594</name>
</gene>
<organism evidence="2">
    <name type="scientific">Pyrodinium bahamense</name>
    <dbReference type="NCBI Taxonomy" id="73915"/>
    <lineage>
        <taxon>Eukaryota</taxon>
        <taxon>Sar</taxon>
        <taxon>Alveolata</taxon>
        <taxon>Dinophyceae</taxon>
        <taxon>Gonyaulacales</taxon>
        <taxon>Pyrocystaceae</taxon>
        <taxon>Pyrodinium</taxon>
    </lineage>
</organism>
<dbReference type="EMBL" id="HBEG01033733">
    <property type="protein sequence ID" value="CAD8371904.1"/>
    <property type="molecule type" value="Transcribed_RNA"/>
</dbReference>
<evidence type="ECO:0000313" key="2">
    <source>
        <dbReference type="EMBL" id="CAD8371904.1"/>
    </source>
</evidence>
<evidence type="ECO:0000256" key="1">
    <source>
        <dbReference type="SAM" id="MobiDB-lite"/>
    </source>
</evidence>
<protein>
    <submittedName>
        <fullName evidence="2">Uncharacterized protein</fullName>
    </submittedName>
</protein>
<name>A0A7S0AR27_9DINO</name>
<reference evidence="2" key="1">
    <citation type="submission" date="2021-01" db="EMBL/GenBank/DDBJ databases">
        <authorList>
            <person name="Corre E."/>
            <person name="Pelletier E."/>
            <person name="Niang G."/>
            <person name="Scheremetjew M."/>
            <person name="Finn R."/>
            <person name="Kale V."/>
            <person name="Holt S."/>
            <person name="Cochrane G."/>
            <person name="Meng A."/>
            <person name="Brown T."/>
            <person name="Cohen L."/>
        </authorList>
    </citation>
    <scope>NUCLEOTIDE SEQUENCE</scope>
    <source>
        <strain evidence="2">Pbaha01</strain>
    </source>
</reference>
<sequence length="200" mass="20979">MGRGAEDPAKNDDIWKNVCTKELTTWTSPLRNLNATTPSASLQSYGDGGSYYRVPVAGEPVTVSGMRRRPELNGARGEIVNGALDEHGRVTVRVWDSMPGAGSSRKMKIQPFRLVPSGSAPALGASFKHQEDDRSSVRSVSRPGSMLSGVGSRALGSAISSSAQGALAGGRRFPTPAPSDLLKAGRTPSASRLAPHPAEL</sequence>
<proteinExistence type="predicted"/>
<accession>A0A7S0AR27</accession>
<dbReference type="AlphaFoldDB" id="A0A7S0AR27"/>
<feature type="region of interest" description="Disordered" evidence="1">
    <location>
        <begin position="123"/>
        <end position="200"/>
    </location>
</feature>